<dbReference type="Proteomes" id="UP001556040">
    <property type="component" value="Unassembled WGS sequence"/>
</dbReference>
<keyword evidence="3" id="KW-1185">Reference proteome</keyword>
<protein>
    <recommendedName>
        <fullName evidence="1">Metal-dependent carboxypeptidase</fullName>
        <ecNumber evidence="1">3.4.17.19</ecNumber>
    </recommendedName>
</protein>
<dbReference type="GO" id="GO:0004180">
    <property type="term" value="F:carboxypeptidase activity"/>
    <property type="evidence" value="ECO:0007669"/>
    <property type="project" value="UniProtKB-KW"/>
</dbReference>
<dbReference type="CDD" id="cd06460">
    <property type="entry name" value="M32_Taq"/>
    <property type="match status" value="1"/>
</dbReference>
<keyword evidence="1" id="KW-0482">Metalloprotease</keyword>
<dbReference type="SUPFAM" id="SSF55486">
    <property type="entry name" value="Metalloproteases ('zincins'), catalytic domain"/>
    <property type="match status" value="1"/>
</dbReference>
<comment type="function">
    <text evidence="1">Broad specificity carboxypetidase that releases amino acids sequentially from the C-terminus, including neutral, aromatic, polar and basic residues.</text>
</comment>
<evidence type="ECO:0000313" key="2">
    <source>
        <dbReference type="EMBL" id="MEW9501857.1"/>
    </source>
</evidence>
<dbReference type="PANTHER" id="PTHR34217:SF1">
    <property type="entry name" value="CARBOXYPEPTIDASE 1"/>
    <property type="match status" value="1"/>
</dbReference>
<keyword evidence="1 2" id="KW-0121">Carboxypeptidase</keyword>
<dbReference type="Gene3D" id="1.10.1370.30">
    <property type="match status" value="1"/>
</dbReference>
<dbReference type="PRINTS" id="PR00998">
    <property type="entry name" value="CRBOXYPTASET"/>
</dbReference>
<sequence>MTITVAQLEKEFLTYVNKMTAYNEALGLIYWDLRTGAPKKAVDQRSQVIGTLSSELFDLSTSDEMASFVAGLSPHKAELDEVTVKTLEECQKEYERNKKIPADEYREYVILQSRAESVWEEAREKSDFSLFQPFLEKLVETNKRFVNYWGYKGDPYNTLLDSYEPGVTVEVLDRVFGQVREAIVPLVKQIQESPHKPDTSFIYKHFPNDAQKKFSLKILEEIGYDFEAGRLDEAVHPFATGLNPGDVRVTTRYDEEDFRGAIFGTIHEGGHALYEQNVSEKLVGTPLCSGTSMGIHESQSLFYENFVGRHPSFWARHYGLLKEHSTGQFDDVPVEQFVRAINESKPSLIRVESDELTYPLHVMVRYEIEKGLFNNEFEVEDLPRIWNDKYEEYLGVRPENDGEGVLQDVHWSSGAFGYFPSYALGYMYAAQLKHSMLKDLPNYDELLSTGDVEPIKQWLTERVHQFGKMKKPLEIIQDTTGEGLNAQYLIDYLTDKYSEIYSLEHV</sequence>
<dbReference type="EMBL" id="JBFMIA010000005">
    <property type="protein sequence ID" value="MEW9501857.1"/>
    <property type="molecule type" value="Genomic_DNA"/>
</dbReference>
<dbReference type="RefSeq" id="WP_367779339.1">
    <property type="nucleotide sequence ID" value="NZ_JBFMIA010000005.1"/>
</dbReference>
<keyword evidence="1" id="KW-0479">Metal-binding</keyword>
<dbReference type="EC" id="3.4.17.19" evidence="1"/>
<comment type="catalytic activity">
    <reaction evidence="1">
        <text>Release of a C-terminal amino acid with broad specificity, except for -Pro.</text>
        <dbReference type="EC" id="3.4.17.19"/>
    </reaction>
</comment>
<reference evidence="2 3" key="1">
    <citation type="journal article" date="1979" name="Int. J. Syst. Evol. Microbiol.">
        <title>Bacillus globisporus subsp. marinus subsp. nov.</title>
        <authorList>
            <person name="Liu H."/>
        </authorList>
    </citation>
    <scope>NUCLEOTIDE SEQUENCE [LARGE SCALE GENOMIC DNA]</scope>
    <source>
        <strain evidence="2 3">DSM 1297</strain>
    </source>
</reference>
<accession>A0ABV3Q3F7</accession>
<proteinExistence type="inferred from homology"/>
<gene>
    <name evidence="2" type="ORF">AB1471_08585</name>
</gene>
<keyword evidence="1" id="KW-0645">Protease</keyword>
<dbReference type="InterPro" id="IPR001333">
    <property type="entry name" value="Peptidase_M32_Taq"/>
</dbReference>
<dbReference type="PROSITE" id="PS52034">
    <property type="entry name" value="PEPTIDASE_M32"/>
    <property type="match status" value="1"/>
</dbReference>
<name>A0ABV3Q3F7_9BACL</name>
<dbReference type="PANTHER" id="PTHR34217">
    <property type="entry name" value="METAL-DEPENDENT CARBOXYPEPTIDASE"/>
    <property type="match status" value="1"/>
</dbReference>
<comment type="similarity">
    <text evidence="1">Belongs to the peptidase M32 family.</text>
</comment>
<dbReference type="Pfam" id="PF02074">
    <property type="entry name" value="Peptidase_M32"/>
    <property type="match status" value="1"/>
</dbReference>
<organism evidence="2 3">
    <name type="scientific">Jeotgalibacillus marinus</name>
    <dbReference type="NCBI Taxonomy" id="86667"/>
    <lineage>
        <taxon>Bacteria</taxon>
        <taxon>Bacillati</taxon>
        <taxon>Bacillota</taxon>
        <taxon>Bacilli</taxon>
        <taxon>Bacillales</taxon>
        <taxon>Caryophanaceae</taxon>
        <taxon>Jeotgalibacillus</taxon>
    </lineage>
</organism>
<keyword evidence="1 2" id="KW-0378">Hydrolase</keyword>
<evidence type="ECO:0000313" key="3">
    <source>
        <dbReference type="Proteomes" id="UP001556040"/>
    </source>
</evidence>
<comment type="caution">
    <text evidence="2">The sequence shown here is derived from an EMBL/GenBank/DDBJ whole genome shotgun (WGS) entry which is preliminary data.</text>
</comment>
<evidence type="ECO:0000256" key="1">
    <source>
        <dbReference type="PIRNR" id="PIRNR006615"/>
    </source>
</evidence>
<dbReference type="PIRSF" id="PIRSF006615">
    <property type="entry name" value="Zn_crbxpep_Taq"/>
    <property type="match status" value="1"/>
</dbReference>